<protein>
    <submittedName>
        <fullName evidence="2">Uncharacterized protein</fullName>
    </submittedName>
</protein>
<comment type="caution">
    <text evidence="2">The sequence shown here is derived from an EMBL/GenBank/DDBJ whole genome shotgun (WGS) entry which is preliminary data.</text>
</comment>
<gene>
    <name evidence="2" type="ORF">PoB_000084100</name>
</gene>
<name>A0AAV3XWA0_9GAST</name>
<evidence type="ECO:0000313" key="3">
    <source>
        <dbReference type="Proteomes" id="UP000735302"/>
    </source>
</evidence>
<feature type="chain" id="PRO_5043763834" evidence="1">
    <location>
        <begin position="23"/>
        <end position="229"/>
    </location>
</feature>
<accession>A0AAV3XWA0</accession>
<dbReference type="SUPFAM" id="SSF53098">
    <property type="entry name" value="Ribonuclease H-like"/>
    <property type="match status" value="1"/>
</dbReference>
<feature type="signal peptide" evidence="1">
    <location>
        <begin position="1"/>
        <end position="22"/>
    </location>
</feature>
<evidence type="ECO:0000313" key="2">
    <source>
        <dbReference type="EMBL" id="GFN74335.1"/>
    </source>
</evidence>
<dbReference type="InterPro" id="IPR012337">
    <property type="entry name" value="RNaseH-like_sf"/>
</dbReference>
<dbReference type="PROSITE" id="PS51257">
    <property type="entry name" value="PROKAR_LIPOPROTEIN"/>
    <property type="match status" value="1"/>
</dbReference>
<dbReference type="EMBL" id="BLXT01000089">
    <property type="protein sequence ID" value="GFN74335.1"/>
    <property type="molecule type" value="Genomic_DNA"/>
</dbReference>
<organism evidence="2 3">
    <name type="scientific">Plakobranchus ocellatus</name>
    <dbReference type="NCBI Taxonomy" id="259542"/>
    <lineage>
        <taxon>Eukaryota</taxon>
        <taxon>Metazoa</taxon>
        <taxon>Spiralia</taxon>
        <taxon>Lophotrochozoa</taxon>
        <taxon>Mollusca</taxon>
        <taxon>Gastropoda</taxon>
        <taxon>Heterobranchia</taxon>
        <taxon>Euthyneura</taxon>
        <taxon>Panpulmonata</taxon>
        <taxon>Sacoglossa</taxon>
        <taxon>Placobranchoidea</taxon>
        <taxon>Plakobranchidae</taxon>
        <taxon>Plakobranchus</taxon>
    </lineage>
</organism>
<proteinExistence type="predicted"/>
<keyword evidence="3" id="KW-1185">Reference proteome</keyword>
<reference evidence="2 3" key="1">
    <citation type="journal article" date="2021" name="Elife">
        <title>Chloroplast acquisition without the gene transfer in kleptoplastic sea slugs, Plakobranchus ocellatus.</title>
        <authorList>
            <person name="Maeda T."/>
            <person name="Takahashi S."/>
            <person name="Yoshida T."/>
            <person name="Shimamura S."/>
            <person name="Takaki Y."/>
            <person name="Nagai Y."/>
            <person name="Toyoda A."/>
            <person name="Suzuki Y."/>
            <person name="Arimoto A."/>
            <person name="Ishii H."/>
            <person name="Satoh N."/>
            <person name="Nishiyama T."/>
            <person name="Hasebe M."/>
            <person name="Maruyama T."/>
            <person name="Minagawa J."/>
            <person name="Obokata J."/>
            <person name="Shigenobu S."/>
        </authorList>
    </citation>
    <scope>NUCLEOTIDE SEQUENCE [LARGE SCALE GENOMIC DNA]</scope>
</reference>
<dbReference type="Proteomes" id="UP000735302">
    <property type="component" value="Unassembled WGS sequence"/>
</dbReference>
<evidence type="ECO:0000256" key="1">
    <source>
        <dbReference type="SAM" id="SignalP"/>
    </source>
</evidence>
<sequence length="229" mass="25076">MARVRNLHIMFAAVVMATLSCRQRISFRDILAHPKRRKLNNYRHSHETCKAFSSCSLHRRHTAVAETNCVALACISHPSVERKKKTSPLTPGALSVETIANCGIEYAQNYSDGSSTGGTGNGGHGINILSPDCTTARICSPVGERTCSFDCELKTVTECSQIVIRKLRGGTAQPGVLIFTDCRALVQPLGKSVREDLGKAVLLADYLRERRGSIPLFNSIQMIIPFCRS</sequence>
<keyword evidence="1" id="KW-0732">Signal</keyword>
<dbReference type="AlphaFoldDB" id="A0AAV3XWA0"/>